<feature type="transmembrane region" description="Helical" evidence="6">
    <location>
        <begin position="134"/>
        <end position="155"/>
    </location>
</feature>
<feature type="transmembrane region" description="Helical" evidence="6">
    <location>
        <begin position="44"/>
        <end position="66"/>
    </location>
</feature>
<feature type="transmembrane region" description="Helical" evidence="6">
    <location>
        <begin position="233"/>
        <end position="252"/>
    </location>
</feature>
<evidence type="ECO:0000256" key="4">
    <source>
        <dbReference type="ARBA" id="ARBA00023136"/>
    </source>
</evidence>
<evidence type="ECO:0000256" key="6">
    <source>
        <dbReference type="SAM" id="Phobius"/>
    </source>
</evidence>
<dbReference type="InterPro" id="IPR007016">
    <property type="entry name" value="O-antigen_ligase-rel_domated"/>
</dbReference>
<name>A0A3D9SX19_9ACTN</name>
<feature type="transmembrane region" description="Helical" evidence="6">
    <location>
        <begin position="78"/>
        <end position="95"/>
    </location>
</feature>
<feature type="transmembrane region" description="Helical" evidence="6">
    <location>
        <begin position="356"/>
        <end position="377"/>
    </location>
</feature>
<evidence type="ECO:0000256" key="3">
    <source>
        <dbReference type="ARBA" id="ARBA00022989"/>
    </source>
</evidence>
<dbReference type="Proteomes" id="UP000256661">
    <property type="component" value="Unassembled WGS sequence"/>
</dbReference>
<dbReference type="RefSeq" id="WP_170177570.1">
    <property type="nucleotide sequence ID" value="NZ_QTTT01000001.1"/>
</dbReference>
<feature type="domain" description="O-antigen ligase-related" evidence="7">
    <location>
        <begin position="244"/>
        <end position="370"/>
    </location>
</feature>
<evidence type="ECO:0000259" key="7">
    <source>
        <dbReference type="Pfam" id="PF04932"/>
    </source>
</evidence>
<proteinExistence type="predicted"/>
<keyword evidence="4 6" id="KW-0472">Membrane</keyword>
<evidence type="ECO:0000313" key="8">
    <source>
        <dbReference type="EMBL" id="REE96161.1"/>
    </source>
</evidence>
<feature type="transmembrane region" description="Helical" evidence="6">
    <location>
        <begin position="413"/>
        <end position="430"/>
    </location>
</feature>
<evidence type="ECO:0000313" key="9">
    <source>
        <dbReference type="Proteomes" id="UP000256661"/>
    </source>
</evidence>
<sequence length="449" mass="48658">MALVLAKPKPSKPSTAQPPAPTEAAGGHLLPTWPITMVFGCYPVLWVLGLGGFAGTVGAVPMLAILLQRRGLRIPRGFGLWLLFMLWMAVAASQLDSGGRLIGFAFRYMNYVAATVFLVYVYNCSRTRLPLSRMLGLVIMFWVWVVAGGYLGVLVPNGSISTPMASLLPGGVVNNEFVGELVRPRFAEVQQPWGAPRPFERPSAPFPYTNTWGSHFALLMPFVLLYMRTAATWWKRLLVVAVGVAALIPAFATLNRGMFLAMIAGIGYAALRFGGRGQVKWMAAVVIVILVGFAVAQAVGVGEVIQSRTEYSATNSTRGAIYQEAFDRTLESPVVGYGAPRPSKVLNLSVGTQGQVWNVMFSFGFPALALFLAWIWGLALRTRNAQGPLLWLHVVPVMASFMVFYYGLDGTQLILIFVAGALVLRELEAAEPRRSSGRGSPRTASVGGR</sequence>
<dbReference type="EMBL" id="QTTT01000001">
    <property type="protein sequence ID" value="REE96161.1"/>
    <property type="molecule type" value="Genomic_DNA"/>
</dbReference>
<dbReference type="AlphaFoldDB" id="A0A3D9SX19"/>
<feature type="transmembrane region" description="Helical" evidence="6">
    <location>
        <begin position="206"/>
        <end position="226"/>
    </location>
</feature>
<evidence type="ECO:0000256" key="2">
    <source>
        <dbReference type="ARBA" id="ARBA00022692"/>
    </source>
</evidence>
<reference evidence="8 9" key="1">
    <citation type="submission" date="2018-08" db="EMBL/GenBank/DDBJ databases">
        <title>Sequencing the genomes of 1000 actinobacteria strains.</title>
        <authorList>
            <person name="Klenk H.-P."/>
        </authorList>
    </citation>
    <scope>NUCLEOTIDE SEQUENCE [LARGE SCALE GENOMIC DNA]</scope>
    <source>
        <strain evidence="8 9">DSM 43927</strain>
    </source>
</reference>
<comment type="subcellular location">
    <subcellularLocation>
        <location evidence="1">Membrane</location>
        <topology evidence="1">Multi-pass membrane protein</topology>
    </subcellularLocation>
</comment>
<accession>A0A3D9SX19</accession>
<keyword evidence="9" id="KW-1185">Reference proteome</keyword>
<dbReference type="Pfam" id="PF04932">
    <property type="entry name" value="Wzy_C"/>
    <property type="match status" value="1"/>
</dbReference>
<keyword evidence="3 6" id="KW-1133">Transmembrane helix</keyword>
<feature type="region of interest" description="Disordered" evidence="5">
    <location>
        <begin position="1"/>
        <end position="23"/>
    </location>
</feature>
<feature type="transmembrane region" description="Helical" evidence="6">
    <location>
        <begin position="101"/>
        <end position="122"/>
    </location>
</feature>
<gene>
    <name evidence="8" type="ORF">DFJ69_1586</name>
</gene>
<feature type="transmembrane region" description="Helical" evidence="6">
    <location>
        <begin position="281"/>
        <end position="301"/>
    </location>
</feature>
<keyword evidence="2 6" id="KW-0812">Transmembrane</keyword>
<dbReference type="GO" id="GO:0016020">
    <property type="term" value="C:membrane"/>
    <property type="evidence" value="ECO:0007669"/>
    <property type="project" value="UniProtKB-SubCell"/>
</dbReference>
<organism evidence="8 9">
    <name type="scientific">Thermomonospora umbrina</name>
    <dbReference type="NCBI Taxonomy" id="111806"/>
    <lineage>
        <taxon>Bacteria</taxon>
        <taxon>Bacillati</taxon>
        <taxon>Actinomycetota</taxon>
        <taxon>Actinomycetes</taxon>
        <taxon>Streptosporangiales</taxon>
        <taxon>Thermomonosporaceae</taxon>
        <taxon>Thermomonospora</taxon>
    </lineage>
</organism>
<protein>
    <recommendedName>
        <fullName evidence="7">O-antigen ligase-related domain-containing protein</fullName>
    </recommendedName>
</protein>
<evidence type="ECO:0000256" key="5">
    <source>
        <dbReference type="SAM" id="MobiDB-lite"/>
    </source>
</evidence>
<comment type="caution">
    <text evidence="8">The sequence shown here is derived from an EMBL/GenBank/DDBJ whole genome shotgun (WGS) entry which is preliminary data.</text>
</comment>
<evidence type="ECO:0000256" key="1">
    <source>
        <dbReference type="ARBA" id="ARBA00004141"/>
    </source>
</evidence>